<dbReference type="EMBL" id="JAJTWU010000003">
    <property type="protein sequence ID" value="MCE4554920.1"/>
    <property type="molecule type" value="Genomic_DNA"/>
</dbReference>
<proteinExistence type="predicted"/>
<name>A0ABS8XUE7_9BURK</name>
<comment type="caution">
    <text evidence="2">The sequence shown here is derived from an EMBL/GenBank/DDBJ whole genome shotgun (WGS) entry which is preliminary data.</text>
</comment>
<dbReference type="InterPro" id="IPR047811">
    <property type="entry name" value="CytC_ox_assmbl_put"/>
</dbReference>
<feature type="transmembrane region" description="Helical" evidence="1">
    <location>
        <begin position="12"/>
        <end position="34"/>
    </location>
</feature>
<keyword evidence="1" id="KW-1133">Transmembrane helix</keyword>
<dbReference type="RefSeq" id="WP_233371925.1">
    <property type="nucleotide sequence ID" value="NZ_JAJTWU010000003.1"/>
</dbReference>
<keyword evidence="1" id="KW-0812">Transmembrane</keyword>
<evidence type="ECO:0000313" key="2">
    <source>
        <dbReference type="EMBL" id="MCE4554920.1"/>
    </source>
</evidence>
<protein>
    <submittedName>
        <fullName evidence="2">Cytochrome oxidase small assembly protein</fullName>
    </submittedName>
</protein>
<evidence type="ECO:0000256" key="1">
    <source>
        <dbReference type="SAM" id="Phobius"/>
    </source>
</evidence>
<evidence type="ECO:0000313" key="3">
    <source>
        <dbReference type="Proteomes" id="UP001200741"/>
    </source>
</evidence>
<organism evidence="2 3">
    <name type="scientific">Pelomonas cellulosilytica</name>
    <dbReference type="NCBI Taxonomy" id="2906762"/>
    <lineage>
        <taxon>Bacteria</taxon>
        <taxon>Pseudomonadati</taxon>
        <taxon>Pseudomonadota</taxon>
        <taxon>Betaproteobacteria</taxon>
        <taxon>Burkholderiales</taxon>
        <taxon>Sphaerotilaceae</taxon>
        <taxon>Roseateles</taxon>
    </lineage>
</organism>
<dbReference type="NCBIfam" id="NF038351">
    <property type="entry name" value="cyt_ox_assem_30"/>
    <property type="match status" value="1"/>
</dbReference>
<reference evidence="2 3" key="1">
    <citation type="submission" date="2021-12" db="EMBL/GenBank/DDBJ databases">
        <title>Genome seq of P8.</title>
        <authorList>
            <person name="Seo T."/>
        </authorList>
    </citation>
    <scope>NUCLEOTIDE SEQUENCE [LARGE SCALE GENOMIC DNA]</scope>
    <source>
        <strain evidence="2 3">P8</strain>
    </source>
</reference>
<keyword evidence="1" id="KW-0472">Membrane</keyword>
<accession>A0ABS8XUE7</accession>
<sequence length="37" mass="4189">MTPEQRKANRRLGLILFTVALAFGVGFIVKMTMFGHH</sequence>
<gene>
    <name evidence="2" type="ORF">LXT13_10830</name>
</gene>
<dbReference type="Proteomes" id="UP001200741">
    <property type="component" value="Unassembled WGS sequence"/>
</dbReference>
<keyword evidence="3" id="KW-1185">Reference proteome</keyword>